<evidence type="ECO:0000313" key="2">
    <source>
        <dbReference type="Proteomes" id="UP001170310"/>
    </source>
</evidence>
<organism evidence="1 2">
    <name type="scientific">Staphylococcus pasteuri_A</name>
    <dbReference type="NCBI Taxonomy" id="3062664"/>
    <lineage>
        <taxon>Bacteria</taxon>
        <taxon>Bacillati</taxon>
        <taxon>Bacillota</taxon>
        <taxon>Bacilli</taxon>
        <taxon>Bacillales</taxon>
        <taxon>Staphylococcaceae</taxon>
        <taxon>Staphylococcus</taxon>
    </lineage>
</organism>
<protein>
    <submittedName>
        <fullName evidence="1">SAR1012 family small protein</fullName>
    </submittedName>
</protein>
<evidence type="ECO:0000313" key="1">
    <source>
        <dbReference type="EMBL" id="MDO6574146.1"/>
    </source>
</evidence>
<dbReference type="AlphaFoldDB" id="A0AAW7YPN0"/>
<dbReference type="NCBIfam" id="NF040879">
    <property type="entry name" value="SAR1012_fam"/>
    <property type="match status" value="1"/>
</dbReference>
<gene>
    <name evidence="1" type="ORF">Q4528_08235</name>
</gene>
<reference evidence="1" key="1">
    <citation type="submission" date="2023-07" db="EMBL/GenBank/DDBJ databases">
        <title>Genome content predicts the carbon catabolic preferences of heterotrophic bacteria.</title>
        <authorList>
            <person name="Gralka M."/>
        </authorList>
    </citation>
    <scope>NUCLEOTIDE SEQUENCE</scope>
    <source>
        <strain evidence="1">E2R20</strain>
    </source>
</reference>
<accession>A0AAW7YPN0</accession>
<dbReference type="EMBL" id="JAUOQO010000006">
    <property type="protein sequence ID" value="MDO6574146.1"/>
    <property type="molecule type" value="Genomic_DNA"/>
</dbReference>
<name>A0AAW7YPN0_9STAP</name>
<proteinExistence type="predicted"/>
<keyword evidence="2" id="KW-1185">Reference proteome</keyword>
<sequence length="33" mass="3629">MMNIIKRAIRIVITGYIVKAIRNLISGKSNGGK</sequence>
<dbReference type="Proteomes" id="UP001170310">
    <property type="component" value="Unassembled WGS sequence"/>
</dbReference>
<dbReference type="RefSeq" id="WP_017638068.1">
    <property type="nucleotide sequence ID" value="NZ_JAUOQO010000006.1"/>
</dbReference>
<comment type="caution">
    <text evidence="1">The sequence shown here is derived from an EMBL/GenBank/DDBJ whole genome shotgun (WGS) entry which is preliminary data.</text>
</comment>
<dbReference type="GeneID" id="80554803"/>